<name>A0ACC6KM00_9DEIO</name>
<keyword evidence="2" id="KW-1185">Reference proteome</keyword>
<protein>
    <submittedName>
        <fullName evidence="1">Uncharacterized protein</fullName>
    </submittedName>
</protein>
<evidence type="ECO:0000313" key="1">
    <source>
        <dbReference type="EMBL" id="MDR6753467.1"/>
    </source>
</evidence>
<gene>
    <name evidence="1" type="ORF">J2Y01_003990</name>
</gene>
<sequence length="63" mass="6570">MKLAHILVTVAVAVTAYALLLALVPNLDPTMPGWQRVLIAVAAVTAFVAALRAMTLVFGPVAK</sequence>
<organism evidence="1 2">
    <name type="scientific">Deinococcus soli</name>
    <name type="common">ex Cha et al. 2016</name>
    <dbReference type="NCBI Taxonomy" id="1309411"/>
    <lineage>
        <taxon>Bacteria</taxon>
        <taxon>Thermotogati</taxon>
        <taxon>Deinococcota</taxon>
        <taxon>Deinococci</taxon>
        <taxon>Deinococcales</taxon>
        <taxon>Deinococcaceae</taxon>
        <taxon>Deinococcus</taxon>
    </lineage>
</organism>
<evidence type="ECO:0000313" key="2">
    <source>
        <dbReference type="Proteomes" id="UP001252370"/>
    </source>
</evidence>
<accession>A0ACC6KM00</accession>
<reference evidence="1" key="1">
    <citation type="submission" date="2023-07" db="EMBL/GenBank/DDBJ databases">
        <title>Sorghum-associated microbial communities from plants grown in Nebraska, USA.</title>
        <authorList>
            <person name="Schachtman D."/>
        </authorList>
    </citation>
    <scope>NUCLEOTIDE SEQUENCE</scope>
    <source>
        <strain evidence="1">BE73</strain>
    </source>
</reference>
<comment type="caution">
    <text evidence="1">The sequence shown here is derived from an EMBL/GenBank/DDBJ whole genome shotgun (WGS) entry which is preliminary data.</text>
</comment>
<dbReference type="Proteomes" id="UP001252370">
    <property type="component" value="Unassembled WGS sequence"/>
</dbReference>
<dbReference type="EMBL" id="JAVDTP010000014">
    <property type="protein sequence ID" value="MDR6753467.1"/>
    <property type="molecule type" value="Genomic_DNA"/>
</dbReference>
<proteinExistence type="predicted"/>